<gene>
    <name evidence="1" type="ORF">IQ249_09080</name>
</gene>
<reference evidence="1" key="1">
    <citation type="submission" date="2020-10" db="EMBL/GenBank/DDBJ databases">
        <authorList>
            <person name="Castelo-Branco R."/>
            <person name="Eusebio N."/>
            <person name="Adriana R."/>
            <person name="Vieira A."/>
            <person name="Brugerolle De Fraissinette N."/>
            <person name="Rezende De Castro R."/>
            <person name="Schneider M.P."/>
            <person name="Vasconcelos V."/>
            <person name="Leao P.N."/>
        </authorList>
    </citation>
    <scope>NUCLEOTIDE SEQUENCE</scope>
    <source>
        <strain evidence="1">LEGE 07157</strain>
    </source>
</reference>
<evidence type="ECO:0000313" key="2">
    <source>
        <dbReference type="Proteomes" id="UP000654482"/>
    </source>
</evidence>
<keyword evidence="2" id="KW-1185">Reference proteome</keyword>
<dbReference type="RefSeq" id="WP_194029140.1">
    <property type="nucleotide sequence ID" value="NZ_JADEWZ010000011.1"/>
</dbReference>
<sequence length="149" mass="17189">MDILLNLIMTPSVARNEIDQLGASLRRIDQKLLASETHLGGERVWYQGGEPYFDLFVELHQEQILWFQMTLRGSVLSWKRTDGEENGAWQTGKTNELKTDDVSFYAASKLIERDREPNRAFLELARDILKTRAGDDIFDGILEIFARSR</sequence>
<name>A0A8J7DVU5_9CYAN</name>
<accession>A0A8J7DVU5</accession>
<dbReference type="Proteomes" id="UP000654482">
    <property type="component" value="Unassembled WGS sequence"/>
</dbReference>
<proteinExistence type="predicted"/>
<dbReference type="AlphaFoldDB" id="A0A8J7DVU5"/>
<comment type="caution">
    <text evidence="1">The sequence shown here is derived from an EMBL/GenBank/DDBJ whole genome shotgun (WGS) entry which is preliminary data.</text>
</comment>
<evidence type="ECO:0000313" key="1">
    <source>
        <dbReference type="EMBL" id="MBE9116046.1"/>
    </source>
</evidence>
<protein>
    <submittedName>
        <fullName evidence="1">Uncharacterized protein</fullName>
    </submittedName>
</protein>
<organism evidence="1 2">
    <name type="scientific">Lusitaniella coriacea LEGE 07157</name>
    <dbReference type="NCBI Taxonomy" id="945747"/>
    <lineage>
        <taxon>Bacteria</taxon>
        <taxon>Bacillati</taxon>
        <taxon>Cyanobacteriota</taxon>
        <taxon>Cyanophyceae</taxon>
        <taxon>Spirulinales</taxon>
        <taxon>Lusitaniellaceae</taxon>
        <taxon>Lusitaniella</taxon>
    </lineage>
</organism>
<dbReference type="EMBL" id="JADEWZ010000011">
    <property type="protein sequence ID" value="MBE9116046.1"/>
    <property type="molecule type" value="Genomic_DNA"/>
</dbReference>